<evidence type="ECO:0000259" key="1">
    <source>
        <dbReference type="PROSITE" id="PS50878"/>
    </source>
</evidence>
<dbReference type="Pfam" id="PF00078">
    <property type="entry name" value="RVT_1"/>
    <property type="match status" value="1"/>
</dbReference>
<dbReference type="InterPro" id="IPR043502">
    <property type="entry name" value="DNA/RNA_pol_sf"/>
</dbReference>
<feature type="domain" description="Reverse transcriptase" evidence="1">
    <location>
        <begin position="1"/>
        <end position="171"/>
    </location>
</feature>
<dbReference type="Proteomes" id="UP000541558">
    <property type="component" value="Unassembled WGS sequence"/>
</dbReference>
<dbReference type="SUPFAM" id="SSF56672">
    <property type="entry name" value="DNA/RNA polymerases"/>
    <property type="match status" value="1"/>
</dbReference>
<dbReference type="InterPro" id="IPR000477">
    <property type="entry name" value="RT_dom"/>
</dbReference>
<dbReference type="PANTHER" id="PTHR33481:SF1">
    <property type="entry name" value="ENDONUCLEASE_EXONUCLEASE_PHOSPHATASE DOMAIN-CONTAINING PROTEIN-RELATED"/>
    <property type="match status" value="1"/>
</dbReference>
<evidence type="ECO:0000313" key="3">
    <source>
        <dbReference type="Proteomes" id="UP000541558"/>
    </source>
</evidence>
<reference evidence="2 3" key="1">
    <citation type="journal article" date="2020" name="ISME J.">
        <title>Uncovering the hidden diversity of litter-decomposition mechanisms in mushroom-forming fungi.</title>
        <authorList>
            <person name="Floudas D."/>
            <person name="Bentzer J."/>
            <person name="Ahren D."/>
            <person name="Johansson T."/>
            <person name="Persson P."/>
            <person name="Tunlid A."/>
        </authorList>
    </citation>
    <scope>NUCLEOTIDE SEQUENCE [LARGE SCALE GENOMIC DNA]</scope>
    <source>
        <strain evidence="2 3">CBS 175.51</strain>
    </source>
</reference>
<dbReference type="PANTHER" id="PTHR33481">
    <property type="entry name" value="REVERSE TRANSCRIPTASE"/>
    <property type="match status" value="1"/>
</dbReference>
<dbReference type="EMBL" id="JAACJK010000114">
    <property type="protein sequence ID" value="KAF5331409.1"/>
    <property type="molecule type" value="Genomic_DNA"/>
</dbReference>
<accession>A0A8H5FC53</accession>
<keyword evidence="3" id="KW-1185">Reference proteome</keyword>
<proteinExistence type="predicted"/>
<organism evidence="2 3">
    <name type="scientific">Ephemerocybe angulata</name>
    <dbReference type="NCBI Taxonomy" id="980116"/>
    <lineage>
        <taxon>Eukaryota</taxon>
        <taxon>Fungi</taxon>
        <taxon>Dikarya</taxon>
        <taxon>Basidiomycota</taxon>
        <taxon>Agaricomycotina</taxon>
        <taxon>Agaricomycetes</taxon>
        <taxon>Agaricomycetidae</taxon>
        <taxon>Agaricales</taxon>
        <taxon>Agaricineae</taxon>
        <taxon>Psathyrellaceae</taxon>
        <taxon>Ephemerocybe</taxon>
    </lineage>
</organism>
<evidence type="ECO:0000313" key="2">
    <source>
        <dbReference type="EMBL" id="KAF5331409.1"/>
    </source>
</evidence>
<name>A0A8H5FC53_9AGAR</name>
<sequence>MFDIKGYFDFVNHKRLLCELRRKQLPLPYIKWTASFLSNREAAVCIDGMVGEMKPVENGIPQGSPISPILAAFYTAELLEIFSRIIDPGITRHPDFPTDVHLMMYVDDGNLYVSSPSLDVNTTLLEHAYKRVHDWLRTAGLAADPVKDSLCRTGMVEQHQVPTKPSGEGAK</sequence>
<protein>
    <recommendedName>
        <fullName evidence="1">Reverse transcriptase domain-containing protein</fullName>
    </recommendedName>
</protein>
<comment type="caution">
    <text evidence="2">The sequence shown here is derived from an EMBL/GenBank/DDBJ whole genome shotgun (WGS) entry which is preliminary data.</text>
</comment>
<dbReference type="AlphaFoldDB" id="A0A8H5FC53"/>
<dbReference type="OrthoDB" id="3230070at2759"/>
<dbReference type="PROSITE" id="PS50878">
    <property type="entry name" value="RT_POL"/>
    <property type="match status" value="1"/>
</dbReference>
<gene>
    <name evidence="2" type="ORF">D9611_011846</name>
</gene>